<dbReference type="EMBL" id="QNRE01000006">
    <property type="protein sequence ID" value="RBO90382.1"/>
    <property type="molecule type" value="Genomic_DNA"/>
</dbReference>
<protein>
    <submittedName>
        <fullName evidence="1">Alpha-D-ribose 1-methylphosphonate 5-triphosphate synthase subunit PhnG</fullName>
    </submittedName>
</protein>
<organism evidence="1 2">
    <name type="scientific">Nocardia puris</name>
    <dbReference type="NCBI Taxonomy" id="208602"/>
    <lineage>
        <taxon>Bacteria</taxon>
        <taxon>Bacillati</taxon>
        <taxon>Actinomycetota</taxon>
        <taxon>Actinomycetes</taxon>
        <taxon>Mycobacteriales</taxon>
        <taxon>Nocardiaceae</taxon>
        <taxon>Nocardia</taxon>
    </lineage>
</organism>
<proteinExistence type="predicted"/>
<reference evidence="1 2" key="1">
    <citation type="submission" date="2018-06" db="EMBL/GenBank/DDBJ databases">
        <title>Genomic Encyclopedia of Type Strains, Phase IV (KMG-IV): sequencing the most valuable type-strain genomes for metagenomic binning, comparative biology and taxonomic classification.</title>
        <authorList>
            <person name="Goeker M."/>
        </authorList>
    </citation>
    <scope>NUCLEOTIDE SEQUENCE [LARGE SCALE GENOMIC DNA]</scope>
    <source>
        <strain evidence="1 2">DSM 44599</strain>
    </source>
</reference>
<dbReference type="AlphaFoldDB" id="A0A366DJX7"/>
<dbReference type="RefSeq" id="WP_067513946.1">
    <property type="nucleotide sequence ID" value="NZ_CP107943.1"/>
</dbReference>
<dbReference type="GO" id="GO:0015716">
    <property type="term" value="P:organic phosphonate transport"/>
    <property type="evidence" value="ECO:0007669"/>
    <property type="project" value="InterPro"/>
</dbReference>
<evidence type="ECO:0000313" key="2">
    <source>
        <dbReference type="Proteomes" id="UP000252586"/>
    </source>
</evidence>
<evidence type="ECO:0000313" key="1">
    <source>
        <dbReference type="EMBL" id="RBO90382.1"/>
    </source>
</evidence>
<dbReference type="Proteomes" id="UP000252586">
    <property type="component" value="Unassembled WGS sequence"/>
</dbReference>
<keyword evidence="2" id="KW-1185">Reference proteome</keyword>
<name>A0A366DJX7_9NOCA</name>
<accession>A0A366DJX7</accession>
<sequence>MLSREERAELLAEADAEALIALADACLADGAPFQVLSPPEVGSVAAQVADPVAADRFLLGDILACRAEVELDGHRGWAMRLGDERAAVLAAAVLDAEALAGRAQAAAVDELCDRVRERRLRAEEREWAELAPTVVEFEELT</sequence>
<gene>
    <name evidence="1" type="ORF">DFR74_106268</name>
</gene>
<dbReference type="Pfam" id="PF06754">
    <property type="entry name" value="PhnG"/>
    <property type="match status" value="1"/>
</dbReference>
<dbReference type="InterPro" id="IPR009609">
    <property type="entry name" value="Phosphonate_metab_PhnG"/>
</dbReference>
<dbReference type="GO" id="GO:0019634">
    <property type="term" value="P:organic phosphonate metabolic process"/>
    <property type="evidence" value="ECO:0007669"/>
    <property type="project" value="InterPro"/>
</dbReference>
<dbReference type="STRING" id="1210090.GCA_001613185_06368"/>
<comment type="caution">
    <text evidence="1">The sequence shown here is derived from an EMBL/GenBank/DDBJ whole genome shotgun (WGS) entry which is preliminary data.</text>
</comment>